<dbReference type="Ensembl" id="ENSSDUT00000033434.1">
    <property type="protein sequence ID" value="ENSSDUP00000032872.1"/>
    <property type="gene ID" value="ENSSDUG00000023619.1"/>
</dbReference>
<dbReference type="InterPro" id="IPR050208">
    <property type="entry name" value="MHC_class-I_related"/>
</dbReference>
<evidence type="ECO:0000256" key="2">
    <source>
        <dbReference type="RuleBase" id="RU004439"/>
    </source>
</evidence>
<dbReference type="GO" id="GO:0009897">
    <property type="term" value="C:external side of plasma membrane"/>
    <property type="evidence" value="ECO:0007669"/>
    <property type="project" value="TreeGrafter"/>
</dbReference>
<dbReference type="InterPro" id="IPR011161">
    <property type="entry name" value="MHC_I-like_Ag-recog"/>
</dbReference>
<evidence type="ECO:0000256" key="1">
    <source>
        <dbReference type="ARBA" id="ARBA00023180"/>
    </source>
</evidence>
<reference evidence="4" key="1">
    <citation type="submission" date="2025-08" db="UniProtKB">
        <authorList>
            <consortium name="Ensembl"/>
        </authorList>
    </citation>
    <scope>IDENTIFICATION</scope>
</reference>
<name>A0A3B4VQG5_SERDU</name>
<dbReference type="PANTHER" id="PTHR16675">
    <property type="entry name" value="MHC CLASS I-RELATED"/>
    <property type="match status" value="1"/>
</dbReference>
<dbReference type="AlphaFoldDB" id="A0A3B4VQG5"/>
<dbReference type="InterPro" id="IPR036179">
    <property type="entry name" value="Ig-like_dom_sf"/>
</dbReference>
<dbReference type="Proteomes" id="UP000261420">
    <property type="component" value="Unplaced"/>
</dbReference>
<comment type="similarity">
    <text evidence="2">Belongs to the MHC class I family.</text>
</comment>
<dbReference type="GO" id="GO:0006955">
    <property type="term" value="P:immune response"/>
    <property type="evidence" value="ECO:0007669"/>
    <property type="project" value="TreeGrafter"/>
</dbReference>
<dbReference type="SUPFAM" id="SSF48726">
    <property type="entry name" value="Immunoglobulin"/>
    <property type="match status" value="1"/>
</dbReference>
<keyword evidence="1" id="KW-0325">Glycoprotein</keyword>
<keyword evidence="5" id="KW-1185">Reference proteome</keyword>
<organism evidence="4 5">
    <name type="scientific">Seriola dumerili</name>
    <name type="common">Greater amberjack</name>
    <name type="synonym">Caranx dumerili</name>
    <dbReference type="NCBI Taxonomy" id="41447"/>
    <lineage>
        <taxon>Eukaryota</taxon>
        <taxon>Metazoa</taxon>
        <taxon>Chordata</taxon>
        <taxon>Craniata</taxon>
        <taxon>Vertebrata</taxon>
        <taxon>Euteleostomi</taxon>
        <taxon>Actinopterygii</taxon>
        <taxon>Neopterygii</taxon>
        <taxon>Teleostei</taxon>
        <taxon>Neoteleostei</taxon>
        <taxon>Acanthomorphata</taxon>
        <taxon>Carangaria</taxon>
        <taxon>Carangiformes</taxon>
        <taxon>Carangidae</taxon>
        <taxon>Seriola</taxon>
    </lineage>
</organism>
<dbReference type="Pfam" id="PF00129">
    <property type="entry name" value="MHC_I"/>
    <property type="match status" value="1"/>
</dbReference>
<dbReference type="InterPro" id="IPR037055">
    <property type="entry name" value="MHC_I-like_Ag-recog_sf"/>
</dbReference>
<accession>A0A3B4VQG5</accession>
<proteinExistence type="inferred from homology"/>
<dbReference type="GO" id="GO:0005615">
    <property type="term" value="C:extracellular space"/>
    <property type="evidence" value="ECO:0007669"/>
    <property type="project" value="TreeGrafter"/>
</dbReference>
<evidence type="ECO:0000313" key="4">
    <source>
        <dbReference type="Ensembl" id="ENSSDUP00000032872.1"/>
    </source>
</evidence>
<evidence type="ECO:0000259" key="3">
    <source>
        <dbReference type="PROSITE" id="PS50835"/>
    </source>
</evidence>
<dbReference type="Gene3D" id="3.30.500.10">
    <property type="entry name" value="MHC class I-like antigen recognition-like"/>
    <property type="match status" value="1"/>
</dbReference>
<evidence type="ECO:0000313" key="5">
    <source>
        <dbReference type="Proteomes" id="UP000261420"/>
    </source>
</evidence>
<dbReference type="Gene3D" id="2.60.40.10">
    <property type="entry name" value="Immunoglobulins"/>
    <property type="match status" value="1"/>
</dbReference>
<dbReference type="STRING" id="41447.ENSSDUP00000032872"/>
<dbReference type="GeneTree" id="ENSGT01120000271828"/>
<dbReference type="PANTHER" id="PTHR16675:SF237">
    <property type="entry name" value="MHC CLASS I ANTIGEN TRANSCRIPT VARIANT 1-RELATED"/>
    <property type="match status" value="1"/>
</dbReference>
<dbReference type="PROSITE" id="PS50835">
    <property type="entry name" value="IG_LIKE"/>
    <property type="match status" value="1"/>
</dbReference>
<reference evidence="4" key="2">
    <citation type="submission" date="2025-09" db="UniProtKB">
        <authorList>
            <consortium name="Ensembl"/>
        </authorList>
    </citation>
    <scope>IDENTIFICATION</scope>
</reference>
<dbReference type="InterPro" id="IPR001039">
    <property type="entry name" value="MHC_I_a_a1/a2"/>
</dbReference>
<dbReference type="PRINTS" id="PR01638">
    <property type="entry name" value="MHCCLASSI"/>
</dbReference>
<dbReference type="Pfam" id="PF07654">
    <property type="entry name" value="C1-set"/>
    <property type="match status" value="1"/>
</dbReference>
<feature type="domain" description="Ig-like" evidence="3">
    <location>
        <begin position="202"/>
        <end position="281"/>
    </location>
</feature>
<dbReference type="InterPro" id="IPR003597">
    <property type="entry name" value="Ig_C1-set"/>
</dbReference>
<sequence>FPFHLLLITGDTGNLVCPTVKHSLKYVLTASSGVTNLPPVVSVALIDDIQAGYCDKESLQLLDSVKNYIDTDPQQLAWYKERCYEILPNLFKARISDLKQRLNQSDGVHILQRISGCEWDDETGEVVGFHQFGYDGEDFISLDLNTLTWVAPNPLAVVTKLTWDVDKARIINNKNFLTQTCPEWLKKYLDYGRSSLLRTELPSVSLLQKTPSSPVSCHATGFFPHRAVMFWRKDGEDFYEDVEQGEILPNHDETFQMSTPEDWRRYDCVFQLSGVKEDTVTKLDKAEIRNNEGKSEIILMISLLFLSRLEMESVERLESVASYCRLFLNLFCLRFYFSSVYFNFLVQLYSDLLSEPPQLLL</sequence>
<protein>
    <recommendedName>
        <fullName evidence="3">Ig-like domain-containing protein</fullName>
    </recommendedName>
</protein>
<dbReference type="InterPro" id="IPR011162">
    <property type="entry name" value="MHC_I/II-like_Ag-recog"/>
</dbReference>
<dbReference type="SUPFAM" id="SSF54452">
    <property type="entry name" value="MHC antigen-recognition domain"/>
    <property type="match status" value="1"/>
</dbReference>
<dbReference type="InterPro" id="IPR007110">
    <property type="entry name" value="Ig-like_dom"/>
</dbReference>
<dbReference type="InterPro" id="IPR013783">
    <property type="entry name" value="Ig-like_fold"/>
</dbReference>